<evidence type="ECO:0000259" key="2">
    <source>
        <dbReference type="Pfam" id="PF07715"/>
    </source>
</evidence>
<evidence type="ECO:0000313" key="4">
    <source>
        <dbReference type="Proteomes" id="UP000434850"/>
    </source>
</evidence>
<dbReference type="Proteomes" id="UP000434850">
    <property type="component" value="Unassembled WGS sequence"/>
</dbReference>
<dbReference type="InterPro" id="IPR037066">
    <property type="entry name" value="Plug_dom_sf"/>
</dbReference>
<dbReference type="PROSITE" id="PS52016">
    <property type="entry name" value="TONB_DEPENDENT_REC_3"/>
    <property type="match status" value="1"/>
</dbReference>
<organism evidence="3 4">
    <name type="scientific">Mucilaginibacter aquatilis</name>
    <dbReference type="NCBI Taxonomy" id="1517760"/>
    <lineage>
        <taxon>Bacteria</taxon>
        <taxon>Pseudomonadati</taxon>
        <taxon>Bacteroidota</taxon>
        <taxon>Sphingobacteriia</taxon>
        <taxon>Sphingobacteriales</taxon>
        <taxon>Sphingobacteriaceae</taxon>
        <taxon>Mucilaginibacter</taxon>
    </lineage>
</organism>
<dbReference type="InterPro" id="IPR008969">
    <property type="entry name" value="CarboxyPept-like_regulatory"/>
</dbReference>
<dbReference type="Gene3D" id="2.60.40.1120">
    <property type="entry name" value="Carboxypeptidase-like, regulatory domain"/>
    <property type="match status" value="1"/>
</dbReference>
<dbReference type="NCBIfam" id="TIGR04057">
    <property type="entry name" value="SusC_RagA_signa"/>
    <property type="match status" value="1"/>
</dbReference>
<dbReference type="Pfam" id="PF13715">
    <property type="entry name" value="CarbopepD_reg_2"/>
    <property type="match status" value="1"/>
</dbReference>
<dbReference type="InterPro" id="IPR012910">
    <property type="entry name" value="Plug_dom"/>
</dbReference>
<comment type="similarity">
    <text evidence="1">Belongs to the TonB-dependent receptor family.</text>
</comment>
<dbReference type="InterPro" id="IPR023996">
    <property type="entry name" value="TonB-dep_OMP_SusC/RagA"/>
</dbReference>
<dbReference type="Gene3D" id="2.170.130.10">
    <property type="entry name" value="TonB-dependent receptor, plug domain"/>
    <property type="match status" value="1"/>
</dbReference>
<dbReference type="SUPFAM" id="SSF56935">
    <property type="entry name" value="Porins"/>
    <property type="match status" value="1"/>
</dbReference>
<sequence>MMKPLFKYRVSVFNAVVKITTVFIAALFFLPFKVTAKSSSFTNISATSISNPALPAKPVTFKDIEVRGTVTDTSGVGLPGVQITVKGRNGYGTVTDVNGGYLIRVPEDATLVYNLMGFLRQEVPVRSRDFIAVRLRQNTALLEDVVVVGYGTQQKNNVTGALTSVTSKELLRTPTASLTNSLAGRLPGLLTIQSSGEPGADGSALYIRGFGTYQGKSPLILVDGIENNIDGIDANDVESVSVLKDAAATAVYGMKGANGVVLVTTKRGKTGKPVISLTAQVAAQQPINMPKYLDSYNALTLFREALNNDGLNANLYTDEYLNKFRDRSNPTYEYLYPNVNWSDELIKPYSLMNQTNLNVSGGSSTARYFVSMAYLRQAGLYKYDNLNAYNINAVLNKYNFRSNIDIDLTSLLKLELNLSNIVRDRNYPTETASAFWGEIRNTPSYLYPLKNPNGSVAAQKDAPPNPYGRLTQYGYTRMFENTLNSIVGFTLKLPFITEGLSFRTRFAYDALNYRNINRKRNYSTYKFTINESETDLSKGNYEELSTGDGLLGFAIVANGSRKSTYEAYLNYDRTFAKKHAVSGMIRYNQAQSFLATSNDDGAIAALPYKQLGLVGRLNYAYDRRYVLEFDAGYNGSENFRKGKRMGFFPAGSAGWIVSNEEFLKNSKVVSLMKLRGSYGIVGVDNSAGRFAYLSTWQTGNGSGYRFGLAADGNSFSGAQESATGNEFLTWEQSAKANVGIDLELLNGEIAFTGDVFREKRTQILTVARVIPDVTGVQNLPAINAGIVNNKGFEGELTWRKRFKDHYLMLRGSYSYATNRIVYAAEPVYALAYRGLKGTQINEAYGLIANGLFKDQADIAASPVQQFGPVRPGDIKYVDRNGDGVVNTQDQGYLEQVTTPKSIMGLTVSYTYNRFDVNVLFQGTTGGKTWLTGTSAWAFASNSSVLADYVDGRWTSENPNPNAEFPRLSSSNNVNNNQNSTFWLKSSDYLRIKNIEIGYTLSKTWVKKIGLSNVRTFISGSNIYTWSKMKIFDPEIPNGFGNYPQLRVVNLGLNVSM</sequence>
<dbReference type="RefSeq" id="WP_157541397.1">
    <property type="nucleotide sequence ID" value="NZ_WQLA01000003.1"/>
</dbReference>
<evidence type="ECO:0000256" key="1">
    <source>
        <dbReference type="PROSITE-ProRule" id="PRU01360"/>
    </source>
</evidence>
<dbReference type="FunFam" id="2.170.130.10:FF:000003">
    <property type="entry name" value="SusC/RagA family TonB-linked outer membrane protein"/>
    <property type="match status" value="1"/>
</dbReference>
<comment type="caution">
    <text evidence="3">The sequence shown here is derived from an EMBL/GenBank/DDBJ whole genome shotgun (WGS) entry which is preliminary data.</text>
</comment>
<dbReference type="InterPro" id="IPR039426">
    <property type="entry name" value="TonB-dep_rcpt-like"/>
</dbReference>
<gene>
    <name evidence="3" type="ORF">GO816_08940</name>
</gene>
<dbReference type="Pfam" id="PF07715">
    <property type="entry name" value="Plug"/>
    <property type="match status" value="1"/>
</dbReference>
<dbReference type="NCBIfam" id="TIGR04056">
    <property type="entry name" value="OMP_RagA_SusC"/>
    <property type="match status" value="1"/>
</dbReference>
<dbReference type="InterPro" id="IPR023997">
    <property type="entry name" value="TonB-dep_OMP_SusC/RagA_CS"/>
</dbReference>
<dbReference type="SUPFAM" id="SSF49464">
    <property type="entry name" value="Carboxypeptidase regulatory domain-like"/>
    <property type="match status" value="1"/>
</dbReference>
<evidence type="ECO:0000313" key="3">
    <source>
        <dbReference type="EMBL" id="MVN91245.1"/>
    </source>
</evidence>
<name>A0A6I4I7Q1_9SPHI</name>
<dbReference type="AlphaFoldDB" id="A0A6I4I7Q1"/>
<keyword evidence="1" id="KW-0813">Transport</keyword>
<reference evidence="3 4" key="1">
    <citation type="submission" date="2019-12" db="EMBL/GenBank/DDBJ databases">
        <title>Mucilaginibacter sp. HME9299 genome sequencing and assembly.</title>
        <authorList>
            <person name="Kang H."/>
            <person name="Kim H."/>
            <person name="Joh K."/>
        </authorList>
    </citation>
    <scope>NUCLEOTIDE SEQUENCE [LARGE SCALE GENOMIC DNA]</scope>
    <source>
        <strain evidence="3 4">HME9299</strain>
    </source>
</reference>
<dbReference type="GO" id="GO:0009279">
    <property type="term" value="C:cell outer membrane"/>
    <property type="evidence" value="ECO:0007669"/>
    <property type="project" value="UniProtKB-SubCell"/>
</dbReference>
<dbReference type="EMBL" id="WQLA01000003">
    <property type="protein sequence ID" value="MVN91245.1"/>
    <property type="molecule type" value="Genomic_DNA"/>
</dbReference>
<protein>
    <submittedName>
        <fullName evidence="3">SusC/RagA family TonB-linked outer membrane protein</fullName>
    </submittedName>
</protein>
<keyword evidence="1" id="KW-0472">Membrane</keyword>
<accession>A0A6I4I7Q1</accession>
<comment type="subcellular location">
    <subcellularLocation>
        <location evidence="1">Cell outer membrane</location>
        <topology evidence="1">Multi-pass membrane protein</topology>
    </subcellularLocation>
</comment>
<keyword evidence="4" id="KW-1185">Reference proteome</keyword>
<keyword evidence="1" id="KW-1134">Transmembrane beta strand</keyword>
<feature type="domain" description="TonB-dependent receptor plug" evidence="2">
    <location>
        <begin position="155"/>
        <end position="260"/>
    </location>
</feature>
<dbReference type="OrthoDB" id="9768177at2"/>
<proteinExistence type="inferred from homology"/>
<keyword evidence="1" id="KW-0812">Transmembrane</keyword>
<keyword evidence="1" id="KW-0998">Cell outer membrane</keyword>